<evidence type="ECO:0000313" key="3">
    <source>
        <dbReference type="EMBL" id="BCT94687.1"/>
    </source>
</evidence>
<gene>
    <name evidence="3" type="ORF">LYSHEL_05580</name>
</gene>
<dbReference type="Pfam" id="PF08681">
    <property type="entry name" value="TacA1"/>
    <property type="match status" value="1"/>
</dbReference>
<proteinExistence type="inferred from homology"/>
<keyword evidence="4" id="KW-1185">Reference proteome</keyword>
<dbReference type="Gene3D" id="1.20.5.780">
    <property type="entry name" value="Single helix bin"/>
    <property type="match status" value="1"/>
</dbReference>
<dbReference type="RefSeq" id="WP_213435522.1">
    <property type="nucleotide sequence ID" value="NZ_AP024546.1"/>
</dbReference>
<organism evidence="3 4">
    <name type="scientific">Lysobacter helvus</name>
    <dbReference type="NCBI Taxonomy" id="2675059"/>
    <lineage>
        <taxon>Bacteria</taxon>
        <taxon>Pseudomonadati</taxon>
        <taxon>Pseudomonadota</taxon>
        <taxon>Gammaproteobacteria</taxon>
        <taxon>Lysobacterales</taxon>
        <taxon>Lysobacteraceae</taxon>
        <taxon>Lysobacter</taxon>
    </lineage>
</organism>
<dbReference type="EMBL" id="AP024546">
    <property type="protein sequence ID" value="BCT94687.1"/>
    <property type="molecule type" value="Genomic_DNA"/>
</dbReference>
<evidence type="ECO:0008006" key="5">
    <source>
        <dbReference type="Google" id="ProtNLM"/>
    </source>
</evidence>
<protein>
    <recommendedName>
        <fullName evidence="5">DUF1778 domain-containing protein</fullName>
    </recommendedName>
</protein>
<dbReference type="SUPFAM" id="SSF47598">
    <property type="entry name" value="Ribbon-helix-helix"/>
    <property type="match status" value="1"/>
</dbReference>
<evidence type="ECO:0000256" key="1">
    <source>
        <dbReference type="ARBA" id="ARBA00022649"/>
    </source>
</evidence>
<sequence length="91" mass="10045">MKPTPNDAKAGRFDLRLNPMEKQRIQSAAALKGQQVSVFIREIMLREADAILAAHAASQLDAEQTRRFMAALDAPFAPNEKLARALARTGR</sequence>
<evidence type="ECO:0000313" key="4">
    <source>
        <dbReference type="Proteomes" id="UP000680514"/>
    </source>
</evidence>
<dbReference type="InterPro" id="IPR010985">
    <property type="entry name" value="Ribbon_hlx_hlx"/>
</dbReference>
<evidence type="ECO:0000256" key="2">
    <source>
        <dbReference type="ARBA" id="ARBA00049988"/>
    </source>
</evidence>
<reference evidence="3 4" key="1">
    <citation type="submission" date="2021-03" db="EMBL/GenBank/DDBJ databases">
        <title>Complete Genome Sequences of Two Lysobacter Strains Isolated from Sea Water (Lysobacter caseinilyticus) and Soil (Lysobacter helvus) in South Korea.</title>
        <authorList>
            <person name="Watanabe Y."/>
            <person name="Arakawa K."/>
        </authorList>
    </citation>
    <scope>NUCLEOTIDE SEQUENCE [LARGE SCALE GENOMIC DNA]</scope>
    <source>
        <strain evidence="3 4">D10</strain>
    </source>
</reference>
<dbReference type="InterPro" id="IPR014795">
    <property type="entry name" value="TacA_1-like"/>
</dbReference>
<dbReference type="PANTHER" id="PTHR35401">
    <property type="entry name" value="COPG FAMILY HELIX-TURN-HELIX PROTEIN-RELATED-RELATED"/>
    <property type="match status" value="1"/>
</dbReference>
<name>A0ABM7QBA6_9GAMM</name>
<dbReference type="Proteomes" id="UP000680514">
    <property type="component" value="Chromosome"/>
</dbReference>
<accession>A0ABM7QBA6</accession>
<comment type="similarity">
    <text evidence="2">Belongs to the TacA antitoxin family.</text>
</comment>
<keyword evidence="1" id="KW-1277">Toxin-antitoxin system</keyword>